<reference evidence="3 4" key="1">
    <citation type="submission" date="2021-05" db="EMBL/GenBank/DDBJ databases">
        <title>Genome Assembly of Synthetic Allotetraploid Brassica napus Reveals Homoeologous Exchanges between Subgenomes.</title>
        <authorList>
            <person name="Davis J.T."/>
        </authorList>
    </citation>
    <scope>NUCLEOTIDE SEQUENCE [LARGE SCALE GENOMIC DNA]</scope>
    <source>
        <strain evidence="4">cv. Da-Ae</strain>
        <tissue evidence="3">Seedling</tissue>
    </source>
</reference>
<dbReference type="SUPFAM" id="SSF52047">
    <property type="entry name" value="RNI-like"/>
    <property type="match status" value="1"/>
</dbReference>
<comment type="caution">
    <text evidence="3">The sequence shown here is derived from an EMBL/GenBank/DDBJ whole genome shotgun (WGS) entry which is preliminary data.</text>
</comment>
<dbReference type="Proteomes" id="UP000824890">
    <property type="component" value="Unassembled WGS sequence"/>
</dbReference>
<keyword evidence="4" id="KW-1185">Reference proteome</keyword>
<evidence type="ECO:0000313" key="3">
    <source>
        <dbReference type="EMBL" id="KAH0880457.1"/>
    </source>
</evidence>
<dbReference type="EMBL" id="JAGKQM010000015">
    <property type="protein sequence ID" value="KAH0880457.1"/>
    <property type="molecule type" value="Genomic_DNA"/>
</dbReference>
<dbReference type="InterPro" id="IPR036047">
    <property type="entry name" value="F-box-like_dom_sf"/>
</dbReference>
<proteinExistence type="predicted"/>
<dbReference type="CDD" id="cd22160">
    <property type="entry name" value="F-box_AtFBL13-like"/>
    <property type="match status" value="1"/>
</dbReference>
<dbReference type="PANTHER" id="PTHR32153">
    <property type="entry name" value="OJ000223_09.16 PROTEIN"/>
    <property type="match status" value="1"/>
</dbReference>
<feature type="non-terminal residue" evidence="3">
    <location>
        <position position="1"/>
    </location>
</feature>
<dbReference type="InterPro" id="IPR055411">
    <property type="entry name" value="LRR_FXL15/At3g58940/PEG3-like"/>
</dbReference>
<dbReference type="Pfam" id="PF00646">
    <property type="entry name" value="F-box"/>
    <property type="match status" value="1"/>
</dbReference>
<evidence type="ECO:0000313" key="4">
    <source>
        <dbReference type="Proteomes" id="UP000824890"/>
    </source>
</evidence>
<gene>
    <name evidence="3" type="ORF">HID58_067851</name>
</gene>
<evidence type="ECO:0008006" key="5">
    <source>
        <dbReference type="Google" id="ProtNLM"/>
    </source>
</evidence>
<protein>
    <recommendedName>
        <fullName evidence="5">F-box domain-containing protein</fullName>
    </recommendedName>
</protein>
<sequence length="457" mass="52705">ISQIKIADEMLTEEAEDLISNLPVVIRQRILCFVPIELAIKTSLLSKRWRHVWCDIPSLSLKANTLTADSINKTLALYTAPKMKSFHLLISPIKKNIPYIDTWIKFAMSRNVENLSLDVRRPYYEEYKLPDFFYNSSSFKQLNIKFTQKMVMECRYGSSWVSLQKLLLSFCSLSDESMAKILSGCPILEYLRLYHCSRLKVLDLSKSLRLRTLEVNRNLKTRGPRQIVAPHIHCLRLLDSMRSCTLVDVASLTEAKLDICYVPTNKPFFEFTQPGFLQLQVKVLEMLEKLQNAEKLTFGSNFIQILSLAEIRGVYFPMLKVKSLTLDTVISQYVIPGIQRQLQNSPDLEKLVVGGRTSSKAIPEHHLDQYLKSQSLKLDQCWRSSKDGFKWNTSCWYVQPKHVTAFVELVLEKTEKSDKMVLLLDKRYLKSYIEDLTATLAHNNNVIIGPLPPTSQW</sequence>
<dbReference type="InterPro" id="IPR032675">
    <property type="entry name" value="LRR_dom_sf"/>
</dbReference>
<name>A0ABQ7ZJP1_BRANA</name>
<accession>A0ABQ7ZJP1</accession>
<dbReference type="Pfam" id="PF24758">
    <property type="entry name" value="LRR_At5g56370"/>
    <property type="match status" value="1"/>
</dbReference>
<evidence type="ECO:0000259" key="2">
    <source>
        <dbReference type="Pfam" id="PF24758"/>
    </source>
</evidence>
<dbReference type="InterPro" id="IPR044997">
    <property type="entry name" value="F-box_plant"/>
</dbReference>
<dbReference type="Gene3D" id="3.80.10.10">
    <property type="entry name" value="Ribonuclease Inhibitor"/>
    <property type="match status" value="1"/>
</dbReference>
<feature type="domain" description="F-box/LRR-repeat protein 15/At3g58940/PEG3-like LRR" evidence="2">
    <location>
        <begin position="100"/>
        <end position="216"/>
    </location>
</feature>
<feature type="domain" description="F-box" evidence="1">
    <location>
        <begin position="19"/>
        <end position="57"/>
    </location>
</feature>
<dbReference type="InterPro" id="IPR053781">
    <property type="entry name" value="F-box_AtFBL13-like"/>
</dbReference>
<dbReference type="SUPFAM" id="SSF81383">
    <property type="entry name" value="F-box domain"/>
    <property type="match status" value="1"/>
</dbReference>
<dbReference type="InterPro" id="IPR001810">
    <property type="entry name" value="F-box_dom"/>
</dbReference>
<organism evidence="3 4">
    <name type="scientific">Brassica napus</name>
    <name type="common">Rape</name>
    <dbReference type="NCBI Taxonomy" id="3708"/>
    <lineage>
        <taxon>Eukaryota</taxon>
        <taxon>Viridiplantae</taxon>
        <taxon>Streptophyta</taxon>
        <taxon>Embryophyta</taxon>
        <taxon>Tracheophyta</taxon>
        <taxon>Spermatophyta</taxon>
        <taxon>Magnoliopsida</taxon>
        <taxon>eudicotyledons</taxon>
        <taxon>Gunneridae</taxon>
        <taxon>Pentapetalae</taxon>
        <taxon>rosids</taxon>
        <taxon>malvids</taxon>
        <taxon>Brassicales</taxon>
        <taxon>Brassicaceae</taxon>
        <taxon>Brassiceae</taxon>
        <taxon>Brassica</taxon>
    </lineage>
</organism>
<evidence type="ECO:0000259" key="1">
    <source>
        <dbReference type="Pfam" id="PF00646"/>
    </source>
</evidence>